<dbReference type="InterPro" id="IPR050624">
    <property type="entry name" value="HTH-type_Tx_Regulator"/>
</dbReference>
<dbReference type="PRINTS" id="PR00455">
    <property type="entry name" value="HTHTETR"/>
</dbReference>
<dbReference type="PANTHER" id="PTHR43479">
    <property type="entry name" value="ACREF/ENVCD OPERON REPRESSOR-RELATED"/>
    <property type="match status" value="1"/>
</dbReference>
<evidence type="ECO:0000256" key="2">
    <source>
        <dbReference type="PROSITE-ProRule" id="PRU00335"/>
    </source>
</evidence>
<evidence type="ECO:0000259" key="3">
    <source>
        <dbReference type="PROSITE" id="PS50977"/>
    </source>
</evidence>
<dbReference type="PROSITE" id="PS01081">
    <property type="entry name" value="HTH_TETR_1"/>
    <property type="match status" value="1"/>
</dbReference>
<feature type="DNA-binding region" description="H-T-H motif" evidence="2">
    <location>
        <begin position="34"/>
        <end position="53"/>
    </location>
</feature>
<keyword evidence="5" id="KW-1185">Reference proteome</keyword>
<dbReference type="Proteomes" id="UP000267841">
    <property type="component" value="Unassembled WGS sequence"/>
</dbReference>
<name>A0A497XRE7_9AQUI</name>
<reference evidence="4 5" key="1">
    <citation type="submission" date="2018-10" db="EMBL/GenBank/DDBJ databases">
        <title>Genomic Encyclopedia of Archaeal and Bacterial Type Strains, Phase II (KMG-II): from individual species to whole genera.</title>
        <authorList>
            <person name="Goeker M."/>
        </authorList>
    </citation>
    <scope>NUCLEOTIDE SEQUENCE [LARGE SCALE GENOMIC DNA]</scope>
    <source>
        <strain evidence="4 5">DSM 16510</strain>
    </source>
</reference>
<evidence type="ECO:0000256" key="1">
    <source>
        <dbReference type="ARBA" id="ARBA00023125"/>
    </source>
</evidence>
<protein>
    <submittedName>
        <fullName evidence="4">TetR family transcriptional regulator</fullName>
    </submittedName>
</protein>
<keyword evidence="1 2" id="KW-0238">DNA-binding</keyword>
<dbReference type="SUPFAM" id="SSF46689">
    <property type="entry name" value="Homeodomain-like"/>
    <property type="match status" value="1"/>
</dbReference>
<dbReference type="PANTHER" id="PTHR43479:SF20">
    <property type="entry name" value="HTH TETR-TYPE DOMAIN-CONTAINING PROTEIN"/>
    <property type="match status" value="1"/>
</dbReference>
<dbReference type="GO" id="GO:0003677">
    <property type="term" value="F:DNA binding"/>
    <property type="evidence" value="ECO:0007669"/>
    <property type="project" value="UniProtKB-UniRule"/>
</dbReference>
<proteinExistence type="predicted"/>
<comment type="caution">
    <text evidence="4">The sequence shown here is derived from an EMBL/GenBank/DDBJ whole genome shotgun (WGS) entry which is preliminary data.</text>
</comment>
<dbReference type="Gene3D" id="1.10.357.10">
    <property type="entry name" value="Tetracycline Repressor, domain 2"/>
    <property type="match status" value="1"/>
</dbReference>
<evidence type="ECO:0000313" key="4">
    <source>
        <dbReference type="EMBL" id="RLJ70844.1"/>
    </source>
</evidence>
<organism evidence="4 5">
    <name type="scientific">Hydrogenivirga caldilitoris</name>
    <dbReference type="NCBI Taxonomy" id="246264"/>
    <lineage>
        <taxon>Bacteria</taxon>
        <taxon>Pseudomonadati</taxon>
        <taxon>Aquificota</taxon>
        <taxon>Aquificia</taxon>
        <taxon>Aquificales</taxon>
        <taxon>Aquificaceae</taxon>
        <taxon>Hydrogenivirga</taxon>
    </lineage>
</organism>
<accession>A0A497XRE7</accession>
<dbReference type="AlphaFoldDB" id="A0A497XRE7"/>
<dbReference type="InterPro" id="IPR001647">
    <property type="entry name" value="HTH_TetR"/>
</dbReference>
<feature type="domain" description="HTH tetR-type" evidence="3">
    <location>
        <begin position="11"/>
        <end position="71"/>
    </location>
</feature>
<dbReference type="InterPro" id="IPR023772">
    <property type="entry name" value="DNA-bd_HTH_TetR-type_CS"/>
</dbReference>
<dbReference type="Pfam" id="PF00440">
    <property type="entry name" value="TetR_N"/>
    <property type="match status" value="1"/>
</dbReference>
<evidence type="ECO:0000313" key="5">
    <source>
        <dbReference type="Proteomes" id="UP000267841"/>
    </source>
</evidence>
<dbReference type="InterPro" id="IPR009057">
    <property type="entry name" value="Homeodomain-like_sf"/>
</dbReference>
<dbReference type="EMBL" id="RCCJ01000001">
    <property type="protein sequence ID" value="RLJ70844.1"/>
    <property type="molecule type" value="Genomic_DNA"/>
</dbReference>
<sequence length="192" mass="22172">MSGRERNSVYIPTKERIMSAALRLFSLKGFKGTTVKDIAKEVDITEGAIYRHFSSKEEIIESLFERITEEIRKLVKERVLTKEDIASQGEALAETLLSYAFDNPDSFRFLTVYHILHENGQKEKLPGSRLLEAFREAYRRKKLRTLPEVAFSIVIGSVERLFILWELGIVKVQREVLLEELRSAVRKVLSDP</sequence>
<dbReference type="RefSeq" id="WP_170144758.1">
    <property type="nucleotide sequence ID" value="NZ_RCCJ01000001.1"/>
</dbReference>
<dbReference type="PROSITE" id="PS50977">
    <property type="entry name" value="HTH_TETR_2"/>
    <property type="match status" value="1"/>
</dbReference>
<gene>
    <name evidence="4" type="ORF">BCF55_1128</name>
</gene>